<protein>
    <submittedName>
        <fullName evidence="4">P pilus assembly/Cpx signaling pathway, periplasmic inhibitor/zinc-resistance associated protein</fullName>
    </submittedName>
</protein>
<dbReference type="Proteomes" id="UP000064893">
    <property type="component" value="Chromosome"/>
</dbReference>
<evidence type="ECO:0000256" key="3">
    <source>
        <dbReference type="SAM" id="SignalP"/>
    </source>
</evidence>
<feature type="signal peptide" evidence="3">
    <location>
        <begin position="1"/>
        <end position="21"/>
    </location>
</feature>
<dbReference type="InterPro" id="IPR025961">
    <property type="entry name" value="Metal_resist"/>
</dbReference>
<dbReference type="EMBL" id="CP013118">
    <property type="protein sequence ID" value="ALO15736.1"/>
    <property type="molecule type" value="Genomic_DNA"/>
</dbReference>
<gene>
    <name evidence="4" type="ORF">L21SP5_02099</name>
</gene>
<feature type="region of interest" description="Disordered" evidence="2">
    <location>
        <begin position="133"/>
        <end position="153"/>
    </location>
</feature>
<evidence type="ECO:0000313" key="4">
    <source>
        <dbReference type="EMBL" id="ALO15736.1"/>
    </source>
</evidence>
<dbReference type="RefSeq" id="WP_057953169.1">
    <property type="nucleotide sequence ID" value="NZ_CP013118.1"/>
</dbReference>
<dbReference type="Gene3D" id="1.20.120.1490">
    <property type="match status" value="1"/>
</dbReference>
<accession>A0A0S2I071</accession>
<dbReference type="OrthoDB" id="1525179at2"/>
<organism evidence="4 5">
    <name type="scientific">Salinivirga cyanobacteriivorans</name>
    <dbReference type="NCBI Taxonomy" id="1307839"/>
    <lineage>
        <taxon>Bacteria</taxon>
        <taxon>Pseudomonadati</taxon>
        <taxon>Bacteroidota</taxon>
        <taxon>Bacteroidia</taxon>
        <taxon>Bacteroidales</taxon>
        <taxon>Salinivirgaceae</taxon>
        <taxon>Salinivirga</taxon>
    </lineage>
</organism>
<evidence type="ECO:0000313" key="5">
    <source>
        <dbReference type="Proteomes" id="UP000064893"/>
    </source>
</evidence>
<dbReference type="KEGG" id="blq:L21SP5_02099"/>
<dbReference type="Pfam" id="PF13801">
    <property type="entry name" value="Metal_resist"/>
    <property type="match status" value="1"/>
</dbReference>
<evidence type="ECO:0000256" key="1">
    <source>
        <dbReference type="SAM" id="Coils"/>
    </source>
</evidence>
<dbReference type="AlphaFoldDB" id="A0A0S2I071"/>
<sequence precursor="true">MKKLTLLTGLMLIAGLTLLNAQRGQRYNSDNTRTFNRECAIPDLTEAQEGNIEDLRTAHWKEMENYRADLMILRAEMQKLQVGDNPDVDAIDKKIEGMGKIRTEMQKAANQHRMEVRELLNDDQKAWFDRRGKRFGQRGFGPGHGRRGDGYRRGARNGYGNGYGNGMRNRDGSCRW</sequence>
<name>A0A0S2I071_9BACT</name>
<keyword evidence="1" id="KW-0175">Coiled coil</keyword>
<evidence type="ECO:0000256" key="2">
    <source>
        <dbReference type="SAM" id="MobiDB-lite"/>
    </source>
</evidence>
<keyword evidence="5" id="KW-1185">Reference proteome</keyword>
<feature type="chain" id="PRO_5006599575" evidence="3">
    <location>
        <begin position="22"/>
        <end position="176"/>
    </location>
</feature>
<proteinExistence type="predicted"/>
<reference evidence="4 5" key="1">
    <citation type="submission" date="2015-11" db="EMBL/GenBank/DDBJ databases">
        <title>Description and complete genome sequence of a novel strain predominating in hypersaline microbial mats and representing a new family of the Bacteriodetes phylum.</title>
        <authorList>
            <person name="Spring S."/>
            <person name="Bunk B."/>
            <person name="Sproer C."/>
            <person name="Klenk H.-P."/>
        </authorList>
    </citation>
    <scope>NUCLEOTIDE SEQUENCE [LARGE SCALE GENOMIC DNA]</scope>
    <source>
        <strain evidence="4 5">L21-Spi-D4</strain>
    </source>
</reference>
<feature type="coiled-coil region" evidence="1">
    <location>
        <begin position="63"/>
        <end position="122"/>
    </location>
</feature>
<keyword evidence="3" id="KW-0732">Signal</keyword>